<feature type="compositionally biased region" description="Low complexity" evidence="1">
    <location>
        <begin position="98"/>
        <end position="114"/>
    </location>
</feature>
<comment type="caution">
    <text evidence="2">The sequence shown here is derived from an EMBL/GenBank/DDBJ whole genome shotgun (WGS) entry which is preliminary data.</text>
</comment>
<evidence type="ECO:0000313" key="2">
    <source>
        <dbReference type="EMBL" id="MPM63127.1"/>
    </source>
</evidence>
<dbReference type="InterPro" id="IPR021474">
    <property type="entry name" value="DUF3127"/>
</dbReference>
<name>A0A645BCS9_9ZZZZ</name>
<reference evidence="2" key="1">
    <citation type="submission" date="2019-08" db="EMBL/GenBank/DDBJ databases">
        <authorList>
            <person name="Kucharzyk K."/>
            <person name="Murdoch R.W."/>
            <person name="Higgins S."/>
            <person name="Loffler F."/>
        </authorList>
    </citation>
    <scope>NUCLEOTIDE SEQUENCE</scope>
</reference>
<feature type="region of interest" description="Disordered" evidence="1">
    <location>
        <begin position="91"/>
        <end position="146"/>
    </location>
</feature>
<evidence type="ECO:0008006" key="3">
    <source>
        <dbReference type="Google" id="ProtNLM"/>
    </source>
</evidence>
<organism evidence="2">
    <name type="scientific">bioreactor metagenome</name>
    <dbReference type="NCBI Taxonomy" id="1076179"/>
    <lineage>
        <taxon>unclassified sequences</taxon>
        <taxon>metagenomes</taxon>
        <taxon>ecological metagenomes</taxon>
    </lineage>
</organism>
<dbReference type="Pfam" id="PF11325">
    <property type="entry name" value="DUF3127"/>
    <property type="match status" value="1"/>
</dbReference>
<proteinExistence type="predicted"/>
<sequence length="146" mass="16320">MALELTGSLIKKLPVQSGTSARGEWQKQEFVIQTLDTFPRQVCLNVWGADKVAELTAYNEGELIKVSFNVESREFRERWYTDLRAWKLERTIPGAEENPSPANSSGGYSAGSNYTANREKPAANQSPKEQNDDDMPFDSGADDLPF</sequence>
<gene>
    <name evidence="2" type="ORF">SDC9_110007</name>
</gene>
<evidence type="ECO:0000256" key="1">
    <source>
        <dbReference type="SAM" id="MobiDB-lite"/>
    </source>
</evidence>
<accession>A0A645BCS9</accession>
<dbReference type="EMBL" id="VSSQ01019234">
    <property type="protein sequence ID" value="MPM63127.1"/>
    <property type="molecule type" value="Genomic_DNA"/>
</dbReference>
<dbReference type="AlphaFoldDB" id="A0A645BCS9"/>
<protein>
    <recommendedName>
        <fullName evidence="3">DUF3127 domain-containing protein</fullName>
    </recommendedName>
</protein>